<comment type="similarity">
    <text evidence="1">Belongs to the FAM228 family.</text>
</comment>
<dbReference type="InterPro" id="IPR040046">
    <property type="entry name" value="FAM228"/>
</dbReference>
<feature type="region of interest" description="Disordered" evidence="2">
    <location>
        <begin position="237"/>
        <end position="277"/>
    </location>
</feature>
<evidence type="ECO:0000256" key="1">
    <source>
        <dbReference type="ARBA" id="ARBA00007753"/>
    </source>
</evidence>
<dbReference type="EMBL" id="CH473947">
    <property type="protein sequence ID" value="EDM03043.1"/>
    <property type="molecule type" value="Genomic_DNA"/>
</dbReference>
<organism evidence="3 4">
    <name type="scientific">Rattus norvegicus</name>
    <name type="common">Rat</name>
    <dbReference type="NCBI Taxonomy" id="10116"/>
    <lineage>
        <taxon>Eukaryota</taxon>
        <taxon>Metazoa</taxon>
        <taxon>Chordata</taxon>
        <taxon>Craniata</taxon>
        <taxon>Vertebrata</taxon>
        <taxon>Euteleostomi</taxon>
        <taxon>Mammalia</taxon>
        <taxon>Eutheria</taxon>
        <taxon>Euarchontoglires</taxon>
        <taxon>Glires</taxon>
        <taxon>Rodentia</taxon>
        <taxon>Myomorpha</taxon>
        <taxon>Muroidea</taxon>
        <taxon>Muridae</taxon>
        <taxon>Murinae</taxon>
        <taxon>Rattus</taxon>
    </lineage>
</organism>
<gene>
    <name evidence="5" type="primary">Fam228a</name>
    <name evidence="3" type="synonym">LOC313936</name>
    <name evidence="3" type="ORF">rCG_62326</name>
</gene>
<dbReference type="PANTHER" id="PTHR28584">
    <property type="entry name" value="FAMILY WITH SEQUENCE SIMILARITY 228 MEMBER A"/>
    <property type="match status" value="1"/>
</dbReference>
<name>A6HAI8_RAT</name>
<sequence length="305" mass="35135">MADTKSSNCNEHFSVEKLKEWPEPESVSLMKELAREDIDEAVHAILFRENYIVKKLDTYLQHEAVFKERRKEMLHKKWVENVAQPLQQRIIEKLFSYRRPGKSQVKYEYCLKHTNEPTKPSPLCECLFQKQQALREAKGPSYHRGRGKQPGIQKEAKETEKGLLFTRSPQFPLRSHCTVPRDRQRLHARFVQNKPCGRNKYKGAGSEKVSYALKPHLPKEEKKTVNRSQLGFERQFHASKLSQQNKGAEKKGLALGTRAQRPRSWAAADSPQGTPLVGRRVMTAEILGKHLASLQQASRSGLQWS</sequence>
<evidence type="ECO:0000256" key="2">
    <source>
        <dbReference type="SAM" id="MobiDB-lite"/>
    </source>
</evidence>
<evidence type="ECO:0000313" key="4">
    <source>
        <dbReference type="Proteomes" id="UP000234681"/>
    </source>
</evidence>
<proteinExistence type="inferred from homology"/>
<evidence type="ECO:0000313" key="5">
    <source>
        <dbReference type="RGD" id="1359275"/>
    </source>
</evidence>
<dbReference type="RGD" id="1359275">
    <property type="gene designation" value="Fam228a"/>
</dbReference>
<dbReference type="PANTHER" id="PTHR28584:SF2">
    <property type="entry name" value="PROTEIN FAM228A"/>
    <property type="match status" value="1"/>
</dbReference>
<dbReference type="Proteomes" id="UP000234681">
    <property type="component" value="Chromosome 6"/>
</dbReference>
<accession>A6HAI8</accession>
<evidence type="ECO:0000313" key="3">
    <source>
        <dbReference type="EMBL" id="EDM03043.1"/>
    </source>
</evidence>
<dbReference type="AlphaFoldDB" id="A6HAI8"/>
<reference evidence="4" key="1">
    <citation type="submission" date="2005-09" db="EMBL/GenBank/DDBJ databases">
        <authorList>
            <person name="Mural R.J."/>
            <person name="Li P.W."/>
            <person name="Adams M.D."/>
            <person name="Amanatides P.G."/>
            <person name="Baden-Tillson H."/>
            <person name="Barnstead M."/>
            <person name="Chin S.H."/>
            <person name="Dew I."/>
            <person name="Evans C.A."/>
            <person name="Ferriera S."/>
            <person name="Flanigan M."/>
            <person name="Fosler C."/>
            <person name="Glodek A."/>
            <person name="Gu Z."/>
            <person name="Holt R.A."/>
            <person name="Jennings D."/>
            <person name="Kraft C.L."/>
            <person name="Lu F."/>
            <person name="Nguyen T."/>
            <person name="Nusskern D.R."/>
            <person name="Pfannkoch C.M."/>
            <person name="Sitter C."/>
            <person name="Sutton G.G."/>
            <person name="Venter J.C."/>
            <person name="Wang Z."/>
            <person name="Woodage T."/>
            <person name="Zheng X.H."/>
            <person name="Zhong F."/>
        </authorList>
    </citation>
    <scope>NUCLEOTIDE SEQUENCE [LARGE SCALE GENOMIC DNA]</scope>
    <source>
        <strain>BN</strain>
        <strain evidence="4">Sprague-Dawley</strain>
    </source>
</reference>
<protein>
    <submittedName>
        <fullName evidence="3">Hypothetical LOC313936, isoform CRA_a</fullName>
    </submittedName>
</protein>